<evidence type="ECO:0000313" key="3">
    <source>
        <dbReference type="EMBL" id="KOH43552.1"/>
    </source>
</evidence>
<dbReference type="RefSeq" id="WP_053186354.1">
    <property type="nucleotide sequence ID" value="NZ_LGIA01000182.1"/>
</dbReference>
<organism evidence="3 4">
    <name type="scientific">Sunxiuqinia dokdonensis</name>
    <dbReference type="NCBI Taxonomy" id="1409788"/>
    <lineage>
        <taxon>Bacteria</taxon>
        <taxon>Pseudomonadati</taxon>
        <taxon>Bacteroidota</taxon>
        <taxon>Bacteroidia</taxon>
        <taxon>Marinilabiliales</taxon>
        <taxon>Prolixibacteraceae</taxon>
        <taxon>Sunxiuqinia</taxon>
    </lineage>
</organism>
<feature type="domain" description="Putative zinc-finger" evidence="2">
    <location>
        <begin position="6"/>
        <end position="36"/>
    </location>
</feature>
<accession>A0A0L8V5R4</accession>
<sequence>MNCIEEELIQRYIDGELDAGESQRVEHHLAVCPTCAGLVDRQKQLAWSMKSAISELVKEPVIVPPFVVPTKRKPAFRSSQRKLILALSAACLVAFVVLVWNHNQHEKLTMDDEITILGQTDWPVDANQPIGQQGLKVNLIDPEGNITEYVLQ</sequence>
<dbReference type="OrthoDB" id="1120865at2"/>
<comment type="caution">
    <text evidence="3">The sequence shown here is derived from an EMBL/GenBank/DDBJ whole genome shotgun (WGS) entry which is preliminary data.</text>
</comment>
<dbReference type="Pfam" id="PF13490">
    <property type="entry name" value="zf-HC2"/>
    <property type="match status" value="1"/>
</dbReference>
<dbReference type="AlphaFoldDB" id="A0A0L8V5R4"/>
<dbReference type="STRING" id="1409788.NC99_36360"/>
<keyword evidence="4" id="KW-1185">Reference proteome</keyword>
<name>A0A0L8V5R4_9BACT</name>
<evidence type="ECO:0000256" key="1">
    <source>
        <dbReference type="SAM" id="Phobius"/>
    </source>
</evidence>
<gene>
    <name evidence="3" type="ORF">NC99_36360</name>
</gene>
<evidence type="ECO:0000259" key="2">
    <source>
        <dbReference type="Pfam" id="PF13490"/>
    </source>
</evidence>
<dbReference type="Gene3D" id="1.10.10.1320">
    <property type="entry name" value="Anti-sigma factor, zinc-finger domain"/>
    <property type="match status" value="1"/>
</dbReference>
<dbReference type="EMBL" id="LGIA01000182">
    <property type="protein sequence ID" value="KOH43552.1"/>
    <property type="molecule type" value="Genomic_DNA"/>
</dbReference>
<protein>
    <recommendedName>
        <fullName evidence="2">Putative zinc-finger domain-containing protein</fullName>
    </recommendedName>
</protein>
<dbReference type="Proteomes" id="UP000036958">
    <property type="component" value="Unassembled WGS sequence"/>
</dbReference>
<dbReference type="InterPro" id="IPR027383">
    <property type="entry name" value="Znf_put"/>
</dbReference>
<feature type="transmembrane region" description="Helical" evidence="1">
    <location>
        <begin position="83"/>
        <end position="100"/>
    </location>
</feature>
<dbReference type="InterPro" id="IPR041916">
    <property type="entry name" value="Anti_sigma_zinc_sf"/>
</dbReference>
<reference evidence="4" key="1">
    <citation type="submission" date="2015-07" db="EMBL/GenBank/DDBJ databases">
        <title>Genome sequencing of Sunxiuqinia dokdonensis strain SK.</title>
        <authorList>
            <person name="Ahn S."/>
            <person name="Kim B.-C."/>
        </authorList>
    </citation>
    <scope>NUCLEOTIDE SEQUENCE [LARGE SCALE GENOMIC DNA]</scope>
    <source>
        <strain evidence="4">SK</strain>
    </source>
</reference>
<keyword evidence="1" id="KW-0812">Transmembrane</keyword>
<keyword evidence="1" id="KW-0472">Membrane</keyword>
<evidence type="ECO:0000313" key="4">
    <source>
        <dbReference type="Proteomes" id="UP000036958"/>
    </source>
</evidence>
<proteinExistence type="predicted"/>
<keyword evidence="1" id="KW-1133">Transmembrane helix</keyword>